<feature type="transmembrane region" description="Helical" evidence="1">
    <location>
        <begin position="95"/>
        <end position="119"/>
    </location>
</feature>
<name>A0A0F9MJN8_9ZZZZ</name>
<protein>
    <submittedName>
        <fullName evidence="2">Uncharacterized protein</fullName>
    </submittedName>
</protein>
<gene>
    <name evidence="2" type="ORF">LCGC14_1450980</name>
</gene>
<keyword evidence="1" id="KW-0812">Transmembrane</keyword>
<dbReference type="PROSITE" id="PS51257">
    <property type="entry name" value="PROKAR_LIPOPROTEIN"/>
    <property type="match status" value="1"/>
</dbReference>
<keyword evidence="1" id="KW-1133">Transmembrane helix</keyword>
<dbReference type="AlphaFoldDB" id="A0A0F9MJN8"/>
<organism evidence="2">
    <name type="scientific">marine sediment metagenome</name>
    <dbReference type="NCBI Taxonomy" id="412755"/>
    <lineage>
        <taxon>unclassified sequences</taxon>
        <taxon>metagenomes</taxon>
        <taxon>ecological metagenomes</taxon>
    </lineage>
</organism>
<keyword evidence="1" id="KW-0472">Membrane</keyword>
<accession>A0A0F9MJN8</accession>
<reference evidence="2" key="1">
    <citation type="journal article" date="2015" name="Nature">
        <title>Complex archaea that bridge the gap between prokaryotes and eukaryotes.</title>
        <authorList>
            <person name="Spang A."/>
            <person name="Saw J.H."/>
            <person name="Jorgensen S.L."/>
            <person name="Zaremba-Niedzwiedzka K."/>
            <person name="Martijn J."/>
            <person name="Lind A.E."/>
            <person name="van Eijk R."/>
            <person name="Schleper C."/>
            <person name="Guy L."/>
            <person name="Ettema T.J."/>
        </authorList>
    </citation>
    <scope>NUCLEOTIDE SEQUENCE</scope>
</reference>
<evidence type="ECO:0000256" key="1">
    <source>
        <dbReference type="SAM" id="Phobius"/>
    </source>
</evidence>
<evidence type="ECO:0000313" key="2">
    <source>
        <dbReference type="EMBL" id="KKM69422.1"/>
    </source>
</evidence>
<comment type="caution">
    <text evidence="2">The sequence shown here is derived from an EMBL/GenBank/DDBJ whole genome shotgun (WGS) entry which is preliminary data.</text>
</comment>
<dbReference type="EMBL" id="LAZR01009996">
    <property type="protein sequence ID" value="KKM69422.1"/>
    <property type="molecule type" value="Genomic_DNA"/>
</dbReference>
<proteinExistence type="predicted"/>
<sequence length="172" mass="18964">MKYKNLILIMMCFILSGCGSLIPRITMGTPNTLPQSVVKSKAKTKCSGRIDYYENGTVKSCTKGYSGYDQGYNKQERKMTIIERVKSFINGLMGWGFWGLLLLFILCPSLIGMVVGRLIEGTVGVTGKALKATVSAISKAKKNGKNYTEELGRAHSQDKAVQKKINELRAEV</sequence>